<feature type="binding site" evidence="12">
    <location>
        <position position="285"/>
    </location>
    <ligand>
        <name>[2Fe-2S] cluster</name>
        <dbReference type="ChEBI" id="CHEBI:190135"/>
    </ligand>
</feature>
<evidence type="ECO:0000256" key="5">
    <source>
        <dbReference type="ARBA" id="ARBA00022723"/>
    </source>
</evidence>
<dbReference type="STRING" id="1462993.A6V36_08175"/>
<proteinExistence type="inferred from homology"/>
<evidence type="ECO:0000259" key="13">
    <source>
        <dbReference type="PROSITE" id="PS51384"/>
    </source>
</evidence>
<dbReference type="PANTHER" id="PTHR43513:SF3">
    <property type="entry name" value="DIHYDROOROTATE DEHYDROGENASE B (NAD(+)), ELECTRON TRANSFER SUBUNIT-RELATED"/>
    <property type="match status" value="1"/>
</dbReference>
<evidence type="ECO:0000256" key="2">
    <source>
        <dbReference type="ARBA" id="ARBA00022448"/>
    </source>
</evidence>
<dbReference type="SUPFAM" id="SSF52343">
    <property type="entry name" value="Ferredoxin reductase-like, C-terminal NADP-linked domain"/>
    <property type="match status" value="1"/>
</dbReference>
<organism evidence="15 17">
    <name type="scientific">Paraburkholderia ginsengiterrae</name>
    <dbReference type="NCBI Taxonomy" id="1462993"/>
    <lineage>
        <taxon>Bacteria</taxon>
        <taxon>Pseudomonadati</taxon>
        <taxon>Pseudomonadota</taxon>
        <taxon>Betaproteobacteria</taxon>
        <taxon>Burkholderiales</taxon>
        <taxon>Burkholderiaceae</taxon>
        <taxon>Paraburkholderia</taxon>
    </lineage>
</organism>
<dbReference type="GO" id="GO:0051537">
    <property type="term" value="F:2 iron, 2 sulfur cluster binding"/>
    <property type="evidence" value="ECO:0007669"/>
    <property type="project" value="UniProtKB-KW"/>
</dbReference>
<sequence length="318" mass="34091">MDGMLMNTLTTGPNAARSDTAADHATARVIALCPDHANADAAHTCRNTATIAENECQVRSNAWVNAEYKHLVLTAPDLALTARAGQFFHLACPASNDDTPYLRRPMSIYCVAAEDSRIEFLYKVQGAGTRGLAQLQPGDTLDALGPLGNGFALPVSAEPAHVLLLGRGVGLATMAPLAQQAIAARAHVTAILSARSEALMMSADYLRAAGADVITVTDSEQTSDVVQVESLIRKIHAQRRITFVSTCGSNRLLVMLQRVAAQLSIAGQVALEQRMGCGYGACYACVRPFRKEAGSQELSYRRVCWEGPVFDLQETTSW</sequence>
<comment type="cofactor">
    <cofactor evidence="10">
        <name>[2Fe-2S] cluster</name>
        <dbReference type="ChEBI" id="CHEBI:190135"/>
    </cofactor>
</comment>
<dbReference type="CDD" id="cd06218">
    <property type="entry name" value="DHOD_e_trans"/>
    <property type="match status" value="1"/>
</dbReference>
<dbReference type="Proteomes" id="UP000078116">
    <property type="component" value="Unassembled WGS sequence"/>
</dbReference>
<evidence type="ECO:0000256" key="10">
    <source>
        <dbReference type="ARBA" id="ARBA00034078"/>
    </source>
</evidence>
<feature type="binding site" evidence="12">
    <location>
        <position position="304"/>
    </location>
    <ligand>
        <name>[2Fe-2S] cluster</name>
        <dbReference type="ChEBI" id="CHEBI:190135"/>
    </ligand>
</feature>
<evidence type="ECO:0000256" key="12">
    <source>
        <dbReference type="PIRSR" id="PIRSR006816-2"/>
    </source>
</evidence>
<dbReference type="OrthoDB" id="9796486at2"/>
<keyword evidence="3 11" id="KW-0285">Flavoprotein</keyword>
<comment type="caution">
    <text evidence="15">The sequence shown here is derived from an EMBL/GenBank/DDBJ whole genome shotgun (WGS) entry which is preliminary data.</text>
</comment>
<name>A0A1A9N7J4_9BURK</name>
<dbReference type="Gene3D" id="3.40.50.80">
    <property type="entry name" value="Nucleotide-binding domain of ferredoxin-NADP reductase (FNR) module"/>
    <property type="match status" value="1"/>
</dbReference>
<evidence type="ECO:0000256" key="1">
    <source>
        <dbReference type="ARBA" id="ARBA00006422"/>
    </source>
</evidence>
<protein>
    <submittedName>
        <fullName evidence="15">Oxidoreductase</fullName>
    </submittedName>
</protein>
<evidence type="ECO:0000313" key="15">
    <source>
        <dbReference type="EMBL" id="OAJ60999.1"/>
    </source>
</evidence>
<feature type="binding site" evidence="11">
    <location>
        <begin position="128"/>
        <end position="129"/>
    </location>
    <ligand>
        <name>FAD</name>
        <dbReference type="ChEBI" id="CHEBI:57692"/>
    </ligand>
</feature>
<feature type="binding site" evidence="11">
    <location>
        <begin position="104"/>
        <end position="107"/>
    </location>
    <ligand>
        <name>FAD</name>
        <dbReference type="ChEBI" id="CHEBI:57692"/>
    </ligand>
</feature>
<dbReference type="InterPro" id="IPR017938">
    <property type="entry name" value="Riboflavin_synthase-like_b-brl"/>
</dbReference>
<dbReference type="GO" id="GO:0050660">
    <property type="term" value="F:flavin adenine dinucleotide binding"/>
    <property type="evidence" value="ECO:0007669"/>
    <property type="project" value="InterPro"/>
</dbReference>
<accession>A0A1A9N7J4</accession>
<evidence type="ECO:0000313" key="16">
    <source>
        <dbReference type="Proteomes" id="UP000077961"/>
    </source>
</evidence>
<comment type="similarity">
    <text evidence="1">Belongs to the PyrK family.</text>
</comment>
<dbReference type="InterPro" id="IPR039261">
    <property type="entry name" value="FNR_nucleotide-bd"/>
</dbReference>
<evidence type="ECO:0000256" key="3">
    <source>
        <dbReference type="ARBA" id="ARBA00022630"/>
    </source>
</evidence>
<dbReference type="PIRSF" id="PIRSF006816">
    <property type="entry name" value="Cyc3_hyd_g"/>
    <property type="match status" value="1"/>
</dbReference>
<dbReference type="GO" id="GO:0006221">
    <property type="term" value="P:pyrimidine nucleotide biosynthetic process"/>
    <property type="evidence" value="ECO:0007669"/>
    <property type="project" value="InterPro"/>
</dbReference>
<evidence type="ECO:0000256" key="9">
    <source>
        <dbReference type="ARBA" id="ARBA00023014"/>
    </source>
</evidence>
<evidence type="ECO:0000256" key="8">
    <source>
        <dbReference type="ARBA" id="ARBA00023004"/>
    </source>
</evidence>
<dbReference type="SUPFAM" id="SSF63380">
    <property type="entry name" value="Riboflavin synthase domain-like"/>
    <property type="match status" value="1"/>
</dbReference>
<dbReference type="Gene3D" id="2.40.30.10">
    <property type="entry name" value="Translation factors"/>
    <property type="match status" value="1"/>
</dbReference>
<dbReference type="GO" id="GO:0046872">
    <property type="term" value="F:metal ion binding"/>
    <property type="evidence" value="ECO:0007669"/>
    <property type="project" value="UniProtKB-KW"/>
</dbReference>
<keyword evidence="6 11" id="KW-0274">FAD</keyword>
<evidence type="ECO:0000256" key="7">
    <source>
        <dbReference type="ARBA" id="ARBA00022982"/>
    </source>
</evidence>
<evidence type="ECO:0000256" key="11">
    <source>
        <dbReference type="PIRSR" id="PIRSR006816-1"/>
    </source>
</evidence>
<comment type="cofactor">
    <cofactor evidence="12">
        <name>[2Fe-2S] cluster</name>
        <dbReference type="ChEBI" id="CHEBI:190135"/>
    </cofactor>
    <text evidence="12">Binds 1 [2Fe-2S] cluster per subunit.</text>
</comment>
<comment type="cofactor">
    <cofactor evidence="11">
        <name>FAD</name>
        <dbReference type="ChEBI" id="CHEBI:57692"/>
    </cofactor>
    <text evidence="11">Binds 1 FAD per subunit.</text>
</comment>
<dbReference type="InterPro" id="IPR019480">
    <property type="entry name" value="Dihydroorotate_DH_Fe-S-bd"/>
</dbReference>
<keyword evidence="4 12" id="KW-0001">2Fe-2S</keyword>
<dbReference type="GO" id="GO:0016491">
    <property type="term" value="F:oxidoreductase activity"/>
    <property type="evidence" value="ECO:0007669"/>
    <property type="project" value="InterPro"/>
</dbReference>
<keyword evidence="16" id="KW-1185">Reference proteome</keyword>
<dbReference type="InterPro" id="IPR012165">
    <property type="entry name" value="Cyt_c3_hydrogenase_gsu"/>
</dbReference>
<reference evidence="16 17" key="1">
    <citation type="submission" date="2016-04" db="EMBL/GenBank/DDBJ databases">
        <title>Reclassification of Paraburkholderia panaciterrae (Farh et al. 2015) Dobritsa &amp; Samadpour 2016 as a later homotypic synonym of Paraburkholderia ginsengiterrae (Farh et al. 2015) Dobritsa &amp; Samadpour 2016.</title>
        <authorList>
            <person name="Dobritsa A.P."/>
            <person name="Kutumbaka K."/>
            <person name="Samadpour M."/>
        </authorList>
    </citation>
    <scope>NUCLEOTIDE SEQUENCE [LARGE SCALE GENOMIC DNA]</scope>
    <source>
        <strain evidence="15 17">DCY85</strain>
        <strain evidence="14 16">DCY85-1</strain>
    </source>
</reference>
<dbReference type="EMBL" id="LXKA01000221">
    <property type="protein sequence ID" value="OAJ60999.1"/>
    <property type="molecule type" value="Genomic_DNA"/>
</dbReference>
<dbReference type="InterPro" id="IPR017927">
    <property type="entry name" value="FAD-bd_FR_type"/>
</dbReference>
<dbReference type="Gene3D" id="2.10.240.10">
    <property type="entry name" value="Dihydroorotate dehydrogenase, electron transfer subunit"/>
    <property type="match status" value="1"/>
</dbReference>
<evidence type="ECO:0000256" key="4">
    <source>
        <dbReference type="ARBA" id="ARBA00022714"/>
    </source>
</evidence>
<dbReference type="EMBL" id="LXJZ01000198">
    <property type="protein sequence ID" value="OAJ54814.1"/>
    <property type="molecule type" value="Genomic_DNA"/>
</dbReference>
<evidence type="ECO:0000313" key="17">
    <source>
        <dbReference type="Proteomes" id="UP000078116"/>
    </source>
</evidence>
<dbReference type="InterPro" id="IPR037117">
    <property type="entry name" value="Dihydroorotate_DH_ele_sf"/>
</dbReference>
<keyword evidence="9 12" id="KW-0411">Iron-sulfur</keyword>
<keyword evidence="8 12" id="KW-0408">Iron</keyword>
<feature type="binding site" evidence="12">
    <location>
        <position position="282"/>
    </location>
    <ligand>
        <name>[2Fe-2S] cluster</name>
        <dbReference type="ChEBI" id="CHEBI:190135"/>
    </ligand>
</feature>
<gene>
    <name evidence="14" type="ORF">A6V36_08175</name>
    <name evidence="15" type="ORF">A6V37_02505</name>
</gene>
<dbReference type="PANTHER" id="PTHR43513">
    <property type="entry name" value="DIHYDROOROTATE DEHYDROGENASE B (NAD(+)), ELECTRON TRANSFER SUBUNIT"/>
    <property type="match status" value="1"/>
</dbReference>
<evidence type="ECO:0000313" key="14">
    <source>
        <dbReference type="EMBL" id="OAJ54814.1"/>
    </source>
</evidence>
<dbReference type="Proteomes" id="UP000077961">
    <property type="component" value="Unassembled WGS sequence"/>
</dbReference>
<evidence type="ECO:0000256" key="6">
    <source>
        <dbReference type="ARBA" id="ARBA00022827"/>
    </source>
</evidence>
<keyword evidence="7" id="KW-0249">Electron transport</keyword>
<feature type="domain" description="FAD-binding FR-type" evidence="13">
    <location>
        <begin position="44"/>
        <end position="153"/>
    </location>
</feature>
<dbReference type="PROSITE" id="PS51384">
    <property type="entry name" value="FAD_FR"/>
    <property type="match status" value="1"/>
</dbReference>
<keyword evidence="5 12" id="KW-0479">Metal-binding</keyword>
<dbReference type="AlphaFoldDB" id="A0A1A9N7J4"/>
<keyword evidence="2" id="KW-0813">Transport</keyword>
<feature type="binding site" evidence="12">
    <location>
        <position position="277"/>
    </location>
    <ligand>
        <name>[2Fe-2S] cluster</name>
        <dbReference type="ChEBI" id="CHEBI:190135"/>
    </ligand>
</feature>
<dbReference type="Pfam" id="PF10418">
    <property type="entry name" value="DHODB_Fe-S_bind"/>
    <property type="match status" value="1"/>
</dbReference>
<dbReference type="InterPro" id="IPR050353">
    <property type="entry name" value="PyrK_electron_transfer"/>
</dbReference>